<evidence type="ECO:0000313" key="2">
    <source>
        <dbReference type="Proteomes" id="UP000198372"/>
    </source>
</evidence>
<keyword evidence="2" id="KW-1185">Reference proteome</keyword>
<gene>
    <name evidence="1" type="ORF">BQ2448_7506</name>
</gene>
<name>A0A238FIG6_9BASI</name>
<dbReference type="AlphaFoldDB" id="A0A238FIG6"/>
<reference evidence="2" key="1">
    <citation type="submission" date="2016-09" db="EMBL/GenBank/DDBJ databases">
        <authorList>
            <person name="Jeantristanb JTB J.-T."/>
            <person name="Ricardo R."/>
        </authorList>
    </citation>
    <scope>NUCLEOTIDE SEQUENCE [LARGE SCALE GENOMIC DNA]</scope>
</reference>
<sequence length="51" mass="5506">MQAVWLFGNIISMEPPQSAIPNRHVSTSSRLCIITSCTDDALSSVPESLDS</sequence>
<accession>A0A238FIG6</accession>
<dbReference type="Proteomes" id="UP000198372">
    <property type="component" value="Unassembled WGS sequence"/>
</dbReference>
<protein>
    <submittedName>
        <fullName evidence="1">BQ2448_7506 protein</fullName>
    </submittedName>
</protein>
<dbReference type="EMBL" id="FMSP01000018">
    <property type="protein sequence ID" value="SCV73580.1"/>
    <property type="molecule type" value="Genomic_DNA"/>
</dbReference>
<organism evidence="1 2">
    <name type="scientific">Microbotryum intermedium</name>
    <dbReference type="NCBI Taxonomy" id="269621"/>
    <lineage>
        <taxon>Eukaryota</taxon>
        <taxon>Fungi</taxon>
        <taxon>Dikarya</taxon>
        <taxon>Basidiomycota</taxon>
        <taxon>Pucciniomycotina</taxon>
        <taxon>Microbotryomycetes</taxon>
        <taxon>Microbotryales</taxon>
        <taxon>Microbotryaceae</taxon>
        <taxon>Microbotryum</taxon>
    </lineage>
</organism>
<proteinExistence type="predicted"/>
<evidence type="ECO:0000313" key="1">
    <source>
        <dbReference type="EMBL" id="SCV73580.1"/>
    </source>
</evidence>